<sequence>MVKFMADNNFLTSSENLAASLINGAIDRKTTRSSFLATASLIFPFNVFDCAPIDCSLSHIALAGIIAKSQTLCFELIS</sequence>
<gene>
    <name evidence="1" type="ORF">BN1221_04938</name>
</gene>
<accession>A0A0G4K2J8</accession>
<dbReference type="STRING" id="1109412.BN1221_04938"/>
<dbReference type="EMBL" id="CGIG01000001">
    <property type="protein sequence ID" value="CPR21531.1"/>
    <property type="molecule type" value="Genomic_DNA"/>
</dbReference>
<organism evidence="1 2">
    <name type="scientific">Brenneria goodwinii</name>
    <dbReference type="NCBI Taxonomy" id="1109412"/>
    <lineage>
        <taxon>Bacteria</taxon>
        <taxon>Pseudomonadati</taxon>
        <taxon>Pseudomonadota</taxon>
        <taxon>Gammaproteobacteria</taxon>
        <taxon>Enterobacterales</taxon>
        <taxon>Pectobacteriaceae</taxon>
        <taxon>Brenneria</taxon>
    </lineage>
</organism>
<reference evidence="2" key="1">
    <citation type="submission" date="2015-01" db="EMBL/GenBank/DDBJ databases">
        <authorList>
            <person name="Paterson Steve"/>
        </authorList>
    </citation>
    <scope>NUCLEOTIDE SEQUENCE [LARGE SCALE GENOMIC DNA]</scope>
    <source>
        <strain evidence="2">OBR1</strain>
    </source>
</reference>
<proteinExistence type="predicted"/>
<name>A0A0G4K2J8_9GAMM</name>
<dbReference type="AlphaFoldDB" id="A0A0G4K2J8"/>
<dbReference type="Proteomes" id="UP000044377">
    <property type="component" value="Unassembled WGS sequence"/>
</dbReference>
<keyword evidence="2" id="KW-1185">Reference proteome</keyword>
<evidence type="ECO:0000313" key="1">
    <source>
        <dbReference type="EMBL" id="CPR21531.1"/>
    </source>
</evidence>
<protein>
    <submittedName>
        <fullName evidence="1">Uncharacterized protein</fullName>
    </submittedName>
</protein>
<evidence type="ECO:0000313" key="2">
    <source>
        <dbReference type="Proteomes" id="UP000044377"/>
    </source>
</evidence>